<sequence>MSINIFLTLLLASLGSASAAIPSGAASKVQPLASAISSIFPQGSTLTPQILQTFLEPNAAVLARNSYVYRNGTTLRLQGDLWTANGANVYWLGLDENVTPPAGEPYYAPFKASYPNPGRTTEVMTILVMMGAHLIRSQTLGISVGSPLSLMPSLGVFNEAAFEPMDWAIFQARQHGLRIIAPLTDDYDYYHGGKFTFLRWRGFNISGNAKPLPEATTQFYTNSTIISDFKSYIQHLLLHVNPYTGLTYAEDPTIIGYETGNELNGINSVINKFEGPKKLCIDGTYGINTTHFSVPEIDMFSNHFYPLNNSLLTSDIASVQSANRVYLAGEIDWRDLSGDSLRSFYDTIKKRKGDVVAGSIFWSLFGHEVPDCSKFVDHNDGLTLQYGNPNNTETVNSKISIIRQHYFAMQDVSVDSYLPAVACPHNYVPGYEAQYTAPYFVTREGRLNDYTLPEWISRKVMKYQSEEQDSFRGRKSLPNNFSSWTPTISEKSTRLLFKQFGYPDEWFADPVHIPPMLVEFSIKSYKDLAGRVELSVAKHQAAMGQYKAKAAIIDGFALNFFSITTALNVTSRDIALSKISKRVTGSLELALRHIEDLSRKLETDSKHNSSAMNTRPRHQKNWKIRKGKRNTSNIMWNMRKVYQYISQKDTKFNIQLAETSMTIAKASKEDSEVMRIIAIENKKDSNLLNARVQWDNNGEPVIKPAFEYFWATTLPLTALIFVSWVLIMKVPWKTWFRKVWYQGRKEGEDDAESLEVSLLYPSSRSTSHESVRASIRASHISPNSAKRD</sequence>
<feature type="domain" description="Glycoside hydrolase family 5" evidence="12">
    <location>
        <begin position="148"/>
        <end position="268"/>
    </location>
</feature>
<protein>
    <recommendedName>
        <fullName evidence="4">mannan endo-1,4-beta-mannosidase</fullName>
        <ecNumber evidence="4">3.2.1.78</ecNumber>
    </recommendedName>
</protein>
<feature type="signal peptide" evidence="11">
    <location>
        <begin position="1"/>
        <end position="19"/>
    </location>
</feature>
<feature type="region of interest" description="Disordered" evidence="9">
    <location>
        <begin position="762"/>
        <end position="788"/>
    </location>
</feature>
<dbReference type="PANTHER" id="PTHR31451">
    <property type="match status" value="1"/>
</dbReference>
<dbReference type="OrthoDB" id="428177at2759"/>
<dbReference type="Pfam" id="PF26410">
    <property type="entry name" value="GH5_mannosidase"/>
    <property type="match status" value="1"/>
</dbReference>
<evidence type="ECO:0000256" key="6">
    <source>
        <dbReference type="ARBA" id="ARBA00022729"/>
    </source>
</evidence>
<evidence type="ECO:0000313" key="14">
    <source>
        <dbReference type="Proteomes" id="UP000566819"/>
    </source>
</evidence>
<dbReference type="SUPFAM" id="SSF51445">
    <property type="entry name" value="(Trans)glycosidases"/>
    <property type="match status" value="1"/>
</dbReference>
<evidence type="ECO:0000256" key="11">
    <source>
        <dbReference type="SAM" id="SignalP"/>
    </source>
</evidence>
<evidence type="ECO:0000313" key="13">
    <source>
        <dbReference type="EMBL" id="KAF4627128.1"/>
    </source>
</evidence>
<evidence type="ECO:0000256" key="9">
    <source>
        <dbReference type="SAM" id="MobiDB-lite"/>
    </source>
</evidence>
<keyword evidence="5" id="KW-0964">Secreted</keyword>
<feature type="transmembrane region" description="Helical" evidence="10">
    <location>
        <begin position="708"/>
        <end position="728"/>
    </location>
</feature>
<organism evidence="13 14">
    <name type="scientific">Cudoniella acicularis</name>
    <dbReference type="NCBI Taxonomy" id="354080"/>
    <lineage>
        <taxon>Eukaryota</taxon>
        <taxon>Fungi</taxon>
        <taxon>Dikarya</taxon>
        <taxon>Ascomycota</taxon>
        <taxon>Pezizomycotina</taxon>
        <taxon>Leotiomycetes</taxon>
        <taxon>Helotiales</taxon>
        <taxon>Tricladiaceae</taxon>
        <taxon>Cudoniella</taxon>
    </lineage>
</organism>
<dbReference type="PANTHER" id="PTHR31451:SF39">
    <property type="entry name" value="MANNAN ENDO-1,4-BETA-MANNOSIDASE 1"/>
    <property type="match status" value="1"/>
</dbReference>
<dbReference type="EMBL" id="JAAMPI010001023">
    <property type="protein sequence ID" value="KAF4627128.1"/>
    <property type="molecule type" value="Genomic_DNA"/>
</dbReference>
<dbReference type="GO" id="GO:0016985">
    <property type="term" value="F:mannan endo-1,4-beta-mannosidase activity"/>
    <property type="evidence" value="ECO:0007669"/>
    <property type="project" value="UniProtKB-EC"/>
</dbReference>
<dbReference type="Gene3D" id="3.20.20.80">
    <property type="entry name" value="Glycosidases"/>
    <property type="match status" value="1"/>
</dbReference>
<keyword evidence="6 11" id="KW-0732">Signal</keyword>
<name>A0A8H4RCP7_9HELO</name>
<feature type="chain" id="PRO_5034354302" description="mannan endo-1,4-beta-mannosidase" evidence="11">
    <location>
        <begin position="20"/>
        <end position="788"/>
    </location>
</feature>
<dbReference type="InterPro" id="IPR017853">
    <property type="entry name" value="GH"/>
</dbReference>
<keyword evidence="10" id="KW-0812">Transmembrane</keyword>
<keyword evidence="10" id="KW-1133">Transmembrane helix</keyword>
<dbReference type="EC" id="3.2.1.78" evidence="4"/>
<evidence type="ECO:0000256" key="8">
    <source>
        <dbReference type="ARBA" id="ARBA00023295"/>
    </source>
</evidence>
<evidence type="ECO:0000256" key="5">
    <source>
        <dbReference type="ARBA" id="ARBA00022525"/>
    </source>
</evidence>
<keyword evidence="8" id="KW-0326">Glycosidase</keyword>
<evidence type="ECO:0000256" key="10">
    <source>
        <dbReference type="SAM" id="Phobius"/>
    </source>
</evidence>
<evidence type="ECO:0000256" key="7">
    <source>
        <dbReference type="ARBA" id="ARBA00022801"/>
    </source>
</evidence>
<evidence type="ECO:0000256" key="4">
    <source>
        <dbReference type="ARBA" id="ARBA00012706"/>
    </source>
</evidence>
<keyword evidence="14" id="KW-1185">Reference proteome</keyword>
<dbReference type="InterPro" id="IPR001547">
    <property type="entry name" value="Glyco_hydro_5"/>
</dbReference>
<keyword evidence="10" id="KW-0472">Membrane</keyword>
<gene>
    <name evidence="13" type="ORF">G7Y89_g11026</name>
</gene>
<dbReference type="AlphaFoldDB" id="A0A8H4RCP7"/>
<accession>A0A8H4RCP7</accession>
<evidence type="ECO:0000259" key="12">
    <source>
        <dbReference type="Pfam" id="PF26410"/>
    </source>
</evidence>
<comment type="similarity">
    <text evidence="3">Belongs to the glycosyl hydrolase 5 (cellulase A) family.</text>
</comment>
<dbReference type="InterPro" id="IPR045053">
    <property type="entry name" value="MAN-like"/>
</dbReference>
<evidence type="ECO:0000256" key="2">
    <source>
        <dbReference type="ARBA" id="ARBA00004613"/>
    </source>
</evidence>
<evidence type="ECO:0000256" key="1">
    <source>
        <dbReference type="ARBA" id="ARBA00001678"/>
    </source>
</evidence>
<reference evidence="13 14" key="1">
    <citation type="submission" date="2020-03" db="EMBL/GenBank/DDBJ databases">
        <title>Draft Genome Sequence of Cudoniella acicularis.</title>
        <authorList>
            <person name="Buettner E."/>
            <person name="Kellner H."/>
        </authorList>
    </citation>
    <scope>NUCLEOTIDE SEQUENCE [LARGE SCALE GENOMIC DNA]</scope>
    <source>
        <strain evidence="13 14">DSM 108380</strain>
    </source>
</reference>
<evidence type="ECO:0000256" key="3">
    <source>
        <dbReference type="ARBA" id="ARBA00005641"/>
    </source>
</evidence>
<dbReference type="GO" id="GO:0005576">
    <property type="term" value="C:extracellular region"/>
    <property type="evidence" value="ECO:0007669"/>
    <property type="project" value="UniProtKB-SubCell"/>
</dbReference>
<keyword evidence="7" id="KW-0378">Hydrolase</keyword>
<dbReference type="Proteomes" id="UP000566819">
    <property type="component" value="Unassembled WGS sequence"/>
</dbReference>
<comment type="catalytic activity">
    <reaction evidence="1">
        <text>Random hydrolysis of (1-&gt;4)-beta-D-mannosidic linkages in mannans, galactomannans and glucomannans.</text>
        <dbReference type="EC" id="3.2.1.78"/>
    </reaction>
</comment>
<comment type="caution">
    <text evidence="13">The sequence shown here is derived from an EMBL/GenBank/DDBJ whole genome shotgun (WGS) entry which is preliminary data.</text>
</comment>
<proteinExistence type="inferred from homology"/>
<comment type="subcellular location">
    <subcellularLocation>
        <location evidence="2">Secreted</location>
    </subcellularLocation>
</comment>